<dbReference type="Gene3D" id="2.80.10.50">
    <property type="match status" value="1"/>
</dbReference>
<sequence length="288" mass="32570">MKTQANVNVAPSGHIMAKGGIGPYARFLIQRVELSCIHGTYMHIRISNLLLFFFLMNLKKGGNVVTIQNTNNNQYLSMSESGKVQCVDSASHEASHFRVVINRDEKKKGQEALWYAFEGLKSGKKLCVNDKGLVQSTDLRDEDMDRVNKTQTGCYFTVANTKARHFPFLEQGATMVMKEIGKNINERSQTREDELSKSKTTKSESPMKGRKMTFKEKQDFYNNGFVVIKNVVDQTVLNNALKYINRGIERGAHCEGLGQFGLWDCREACILDLYFQSHAYSLIQSLLG</sequence>
<gene>
    <name evidence="2" type="ORF">RFI_04070</name>
</gene>
<evidence type="ECO:0000313" key="3">
    <source>
        <dbReference type="Proteomes" id="UP000023152"/>
    </source>
</evidence>
<keyword evidence="3" id="KW-1185">Reference proteome</keyword>
<dbReference type="AlphaFoldDB" id="X6P490"/>
<feature type="region of interest" description="Disordered" evidence="1">
    <location>
        <begin position="184"/>
        <end position="209"/>
    </location>
</feature>
<dbReference type="Proteomes" id="UP000023152">
    <property type="component" value="Unassembled WGS sequence"/>
</dbReference>
<accession>X6P490</accession>
<comment type="caution">
    <text evidence="2">The sequence shown here is derived from an EMBL/GenBank/DDBJ whole genome shotgun (WGS) entry which is preliminary data.</text>
</comment>
<dbReference type="EMBL" id="ASPP01003730">
    <property type="protein sequence ID" value="ETO33041.1"/>
    <property type="molecule type" value="Genomic_DNA"/>
</dbReference>
<reference evidence="2 3" key="1">
    <citation type="journal article" date="2013" name="Curr. Biol.">
        <title>The Genome of the Foraminiferan Reticulomyxa filosa.</title>
        <authorList>
            <person name="Glockner G."/>
            <person name="Hulsmann N."/>
            <person name="Schleicher M."/>
            <person name="Noegel A.A."/>
            <person name="Eichinger L."/>
            <person name="Gallinger C."/>
            <person name="Pawlowski J."/>
            <person name="Sierra R."/>
            <person name="Euteneuer U."/>
            <person name="Pillet L."/>
            <person name="Moustafa A."/>
            <person name="Platzer M."/>
            <person name="Groth M."/>
            <person name="Szafranski K."/>
            <person name="Schliwa M."/>
        </authorList>
    </citation>
    <scope>NUCLEOTIDE SEQUENCE [LARGE SCALE GENOMIC DNA]</scope>
</reference>
<protein>
    <submittedName>
        <fullName evidence="2">Uncharacterized protein</fullName>
    </submittedName>
</protein>
<name>X6P490_RETFI</name>
<proteinExistence type="predicted"/>
<evidence type="ECO:0000313" key="2">
    <source>
        <dbReference type="EMBL" id="ETO33041.1"/>
    </source>
</evidence>
<evidence type="ECO:0000256" key="1">
    <source>
        <dbReference type="SAM" id="MobiDB-lite"/>
    </source>
</evidence>
<organism evidence="2 3">
    <name type="scientific">Reticulomyxa filosa</name>
    <dbReference type="NCBI Taxonomy" id="46433"/>
    <lineage>
        <taxon>Eukaryota</taxon>
        <taxon>Sar</taxon>
        <taxon>Rhizaria</taxon>
        <taxon>Retaria</taxon>
        <taxon>Foraminifera</taxon>
        <taxon>Monothalamids</taxon>
        <taxon>Reticulomyxidae</taxon>
        <taxon>Reticulomyxa</taxon>
    </lineage>
</organism>